<dbReference type="Pfam" id="PF11906">
    <property type="entry name" value="DUF3426"/>
    <property type="match status" value="1"/>
</dbReference>
<dbReference type="RefSeq" id="WP_040200927.1">
    <property type="nucleotide sequence ID" value="NZ_CP010311.1"/>
</dbReference>
<dbReference type="Proteomes" id="UP000035036">
    <property type="component" value="Chromosome"/>
</dbReference>
<feature type="compositionally biased region" description="Basic and acidic residues" evidence="1">
    <location>
        <begin position="124"/>
        <end position="140"/>
    </location>
</feature>
<gene>
    <name evidence="4" type="ORF">GSUB_11665</name>
</gene>
<evidence type="ECO:0000313" key="4">
    <source>
        <dbReference type="EMBL" id="AJF07086.1"/>
    </source>
</evidence>
<dbReference type="HOGENOM" id="CLU_024180_0_0_7"/>
<evidence type="ECO:0000256" key="2">
    <source>
        <dbReference type="SAM" id="Phobius"/>
    </source>
</evidence>
<dbReference type="NCBIfam" id="TIGR02098">
    <property type="entry name" value="MJ0042_CXXC"/>
    <property type="match status" value="1"/>
</dbReference>
<feature type="compositionally biased region" description="Low complexity" evidence="1">
    <location>
        <begin position="157"/>
        <end position="170"/>
    </location>
</feature>
<dbReference type="KEGG" id="gsb:GSUB_11665"/>
<dbReference type="OrthoDB" id="5506264at2"/>
<organism evidence="4 5">
    <name type="scientific">Geoalkalibacter subterraneus</name>
    <dbReference type="NCBI Taxonomy" id="483547"/>
    <lineage>
        <taxon>Bacteria</taxon>
        <taxon>Pseudomonadati</taxon>
        <taxon>Thermodesulfobacteriota</taxon>
        <taxon>Desulfuromonadia</taxon>
        <taxon>Desulfuromonadales</taxon>
        <taxon>Geoalkalibacteraceae</taxon>
        <taxon>Geoalkalibacter</taxon>
    </lineage>
</organism>
<keyword evidence="2" id="KW-0812">Transmembrane</keyword>
<feature type="compositionally biased region" description="Basic and acidic residues" evidence="1">
    <location>
        <begin position="83"/>
        <end position="108"/>
    </location>
</feature>
<protein>
    <recommendedName>
        <fullName evidence="3">Zinc finger/thioredoxin putative domain-containing protein</fullName>
    </recommendedName>
</protein>
<keyword evidence="5" id="KW-1185">Reference proteome</keyword>
<dbReference type="InterPro" id="IPR021834">
    <property type="entry name" value="DUF3426"/>
</dbReference>
<dbReference type="EMBL" id="CP010311">
    <property type="protein sequence ID" value="AJF07086.1"/>
    <property type="molecule type" value="Genomic_DNA"/>
</dbReference>
<dbReference type="AlphaFoldDB" id="A0A0B5FU16"/>
<evidence type="ECO:0000313" key="5">
    <source>
        <dbReference type="Proteomes" id="UP000035036"/>
    </source>
</evidence>
<sequence>MIIQCEKCGTRFRLPDEKMRPEGIKARCARCKQIFFATPPPSQEPDDFGSFPQAGADGVTPGQSEISDSEREMIQEGLASDSETSRKMWDEPLGLEKTESEIEQKTDKLSTTPMDEEGAAFEQSLDREESWDLPVEKTPEDQSPQQAQKEESESSFEDGSFGEFSFGLSPEQEEEEFGELEQPEKNLEDEAFTFDPVDEKPEEKELEEPEQELLKEEAAAADEPMFSFEEAQTTTKSDGLLDEVAPTKDSPKPETAVEAEKEHFEAAAPQRKSPVASLMIFFLIVLIILTAVTGYLFWKQGPQAFERMLLELTGSKSQPVVSVGRIELNDYTASFMQNEQAGELFVIHGRARNLYEEPRSTIQIKGVIFNEAGKPVMQQTVFGGNALSEEQLTTLPYSKIEEAMTNQFGDHLSNLNVAPSDSIPFTIVFRNLPEGVAEFTVEVVDSRPATPTDTQK</sequence>
<proteinExistence type="predicted"/>
<feature type="domain" description="Zinc finger/thioredoxin putative" evidence="3">
    <location>
        <begin position="1"/>
        <end position="36"/>
    </location>
</feature>
<accession>A0A0B5FU16</accession>
<dbReference type="InterPro" id="IPR011723">
    <property type="entry name" value="Znf/thioredoxin_put"/>
</dbReference>
<reference evidence="4 5" key="1">
    <citation type="journal article" date="2015" name="Genome Announc.">
        <title>Genomes of Geoalkalibacter ferrihydriticus Z-0531T and Geoalkalibacter subterraneus Red1T, Two Haloalkaliphilic Metal-Reducing Deltaproteobacteria.</title>
        <authorList>
            <person name="Badalamenti J.P."/>
            <person name="Krajmalnik-Brown R."/>
            <person name="Torres C.I."/>
            <person name="Bond D.R."/>
        </authorList>
    </citation>
    <scope>NUCLEOTIDE SEQUENCE [LARGE SCALE GENOMIC DNA]</scope>
    <source>
        <strain evidence="4 5">Red1</strain>
    </source>
</reference>
<dbReference type="STRING" id="483547.GSUB_11665"/>
<evidence type="ECO:0000259" key="3">
    <source>
        <dbReference type="Pfam" id="PF13717"/>
    </source>
</evidence>
<keyword evidence="2" id="KW-0472">Membrane</keyword>
<evidence type="ECO:0000256" key="1">
    <source>
        <dbReference type="SAM" id="MobiDB-lite"/>
    </source>
</evidence>
<keyword evidence="2" id="KW-1133">Transmembrane helix</keyword>
<feature type="transmembrane region" description="Helical" evidence="2">
    <location>
        <begin position="278"/>
        <end position="298"/>
    </location>
</feature>
<feature type="region of interest" description="Disordered" evidence="1">
    <location>
        <begin position="231"/>
        <end position="257"/>
    </location>
</feature>
<dbReference type="Pfam" id="PF13717">
    <property type="entry name" value="Zn_ribbon_4"/>
    <property type="match status" value="1"/>
</dbReference>
<feature type="region of interest" description="Disordered" evidence="1">
    <location>
        <begin position="38"/>
        <end position="213"/>
    </location>
</feature>
<name>A0A0B5FU16_9BACT</name>
<feature type="compositionally biased region" description="Acidic residues" evidence="1">
    <location>
        <begin position="171"/>
        <end position="181"/>
    </location>
</feature>